<dbReference type="PANTHER" id="PTHR30619:SF1">
    <property type="entry name" value="RECOMBINATION PROTEIN 2"/>
    <property type="match status" value="1"/>
</dbReference>
<dbReference type="EMBL" id="JAYFUL010000034">
    <property type="protein sequence ID" value="MEA5259675.1"/>
    <property type="molecule type" value="Genomic_DNA"/>
</dbReference>
<evidence type="ECO:0000313" key="3">
    <source>
        <dbReference type="Proteomes" id="UP001304671"/>
    </source>
</evidence>
<evidence type="ECO:0008006" key="4">
    <source>
        <dbReference type="Google" id="ProtNLM"/>
    </source>
</evidence>
<dbReference type="Proteomes" id="UP001304671">
    <property type="component" value="Unassembled WGS sequence"/>
</dbReference>
<dbReference type="InterPro" id="IPR036866">
    <property type="entry name" value="RibonucZ/Hydroxyglut_hydro"/>
</dbReference>
<protein>
    <recommendedName>
        <fullName evidence="4">Metallo-beta-lactamase domain-containing protein</fullName>
    </recommendedName>
</protein>
<accession>A0ABU5QSF6</accession>
<dbReference type="RefSeq" id="WP_323251505.1">
    <property type="nucleotide sequence ID" value="NZ_JAYFUL010000034.1"/>
</dbReference>
<evidence type="ECO:0000256" key="1">
    <source>
        <dbReference type="SAM" id="SignalP"/>
    </source>
</evidence>
<dbReference type="SUPFAM" id="SSF56281">
    <property type="entry name" value="Metallo-hydrolase/oxidoreductase"/>
    <property type="match status" value="1"/>
</dbReference>
<keyword evidence="1" id="KW-0732">Signal</keyword>
<comment type="caution">
    <text evidence="2">The sequence shown here is derived from an EMBL/GenBank/DDBJ whole genome shotgun (WGS) entry which is preliminary data.</text>
</comment>
<proteinExistence type="predicted"/>
<gene>
    <name evidence="2" type="ORF">VB264_17900</name>
</gene>
<evidence type="ECO:0000313" key="2">
    <source>
        <dbReference type="EMBL" id="MEA5259675.1"/>
    </source>
</evidence>
<organism evidence="2 3">
    <name type="scientific">Arcicella aquatica</name>
    <dbReference type="NCBI Taxonomy" id="217141"/>
    <lineage>
        <taxon>Bacteria</taxon>
        <taxon>Pseudomonadati</taxon>
        <taxon>Bacteroidota</taxon>
        <taxon>Cytophagia</taxon>
        <taxon>Cytophagales</taxon>
        <taxon>Flectobacillaceae</taxon>
        <taxon>Arcicella</taxon>
    </lineage>
</organism>
<dbReference type="PANTHER" id="PTHR30619">
    <property type="entry name" value="DNA INTERNALIZATION/COMPETENCE PROTEIN COMEC/REC2"/>
    <property type="match status" value="1"/>
</dbReference>
<name>A0ABU5QSF6_9BACT</name>
<feature type="signal peptide" evidence="1">
    <location>
        <begin position="1"/>
        <end position="20"/>
    </location>
</feature>
<keyword evidence="3" id="KW-1185">Reference proteome</keyword>
<dbReference type="Gene3D" id="3.60.15.10">
    <property type="entry name" value="Ribonuclease Z/Hydroxyacylglutathione hydrolase-like"/>
    <property type="match status" value="1"/>
</dbReference>
<dbReference type="InterPro" id="IPR052159">
    <property type="entry name" value="Competence_DNA_uptake"/>
</dbReference>
<feature type="chain" id="PRO_5045491988" description="Metallo-beta-lactamase domain-containing protein" evidence="1">
    <location>
        <begin position="21"/>
        <end position="424"/>
    </location>
</feature>
<sequence>MKTYIFFLLIFCASITRLQAQINPDTTNIQWHQGYLDIHHIVTGSGVSTFFALPDGTTMIVDAGDIGDVAFRRNSWPFTYTLPYPNNTKTAGQWIVDYVQQVMPSKPVIDYALITHYHDDHMGIINAGTKTASNGAYKLSGITEVGDLVPIKKLIDRNYPYNNFPTDLKVAYKNEPSIFLNLQKFIEFQKQRNGLIGEQLKVGAIDQIVLKNNPSKYPNFKVRGVKANGTIWTGNENETFEFFTADSVLDAKKRFNENPLSLAIKLSYGKFDYFTGGDNTGLQGYGLPTWFDVETPISKAVGKVEVTTLDHHGCRDATNENFLRNLQPQVVVEQTWSSNHPGEEVVHRLISDHIYQGKKNLFATNIQEATKATIGFWFTDGFKSMFGHTIVRVLPGGETFYVLIAETIDNKLNIKKAFGPFQCQ</sequence>
<reference evidence="2 3" key="1">
    <citation type="submission" date="2023-12" db="EMBL/GenBank/DDBJ databases">
        <title>Novel species of the genus Arcicella isolated from rivers.</title>
        <authorList>
            <person name="Lu H."/>
        </authorList>
    </citation>
    <scope>NUCLEOTIDE SEQUENCE [LARGE SCALE GENOMIC DNA]</scope>
    <source>
        <strain evidence="2 3">LMG 21963</strain>
    </source>
</reference>